<evidence type="ECO:0000313" key="1">
    <source>
        <dbReference type="EMBL" id="GBN37377.1"/>
    </source>
</evidence>
<name>A0A4Y2NH21_ARAVE</name>
<comment type="caution">
    <text evidence="1">The sequence shown here is derived from an EMBL/GenBank/DDBJ whole genome shotgun (WGS) entry which is preliminary data.</text>
</comment>
<dbReference type="Gene3D" id="3.30.420.10">
    <property type="entry name" value="Ribonuclease H-like superfamily/Ribonuclease H"/>
    <property type="match status" value="1"/>
</dbReference>
<proteinExistence type="predicted"/>
<dbReference type="AlphaFoldDB" id="A0A4Y2NH21"/>
<protein>
    <submittedName>
        <fullName evidence="1">Uncharacterized protein</fullName>
    </submittedName>
</protein>
<accession>A0A4Y2NH21</accession>
<dbReference type="GO" id="GO:0003676">
    <property type="term" value="F:nucleic acid binding"/>
    <property type="evidence" value="ECO:0007669"/>
    <property type="project" value="InterPro"/>
</dbReference>
<reference evidence="1 2" key="1">
    <citation type="journal article" date="2019" name="Sci. Rep.">
        <title>Orb-weaving spider Araneus ventricosus genome elucidates the spidroin gene catalogue.</title>
        <authorList>
            <person name="Kono N."/>
            <person name="Nakamura H."/>
            <person name="Ohtoshi R."/>
            <person name="Moran D.A.P."/>
            <person name="Shinohara A."/>
            <person name="Yoshida Y."/>
            <person name="Fujiwara M."/>
            <person name="Mori M."/>
            <person name="Tomita M."/>
            <person name="Arakawa K."/>
        </authorList>
    </citation>
    <scope>NUCLEOTIDE SEQUENCE [LARGE SCALE GENOMIC DNA]</scope>
</reference>
<organism evidence="1 2">
    <name type="scientific">Araneus ventricosus</name>
    <name type="common">Orbweaver spider</name>
    <name type="synonym">Epeira ventricosa</name>
    <dbReference type="NCBI Taxonomy" id="182803"/>
    <lineage>
        <taxon>Eukaryota</taxon>
        <taxon>Metazoa</taxon>
        <taxon>Ecdysozoa</taxon>
        <taxon>Arthropoda</taxon>
        <taxon>Chelicerata</taxon>
        <taxon>Arachnida</taxon>
        <taxon>Araneae</taxon>
        <taxon>Araneomorphae</taxon>
        <taxon>Entelegynae</taxon>
        <taxon>Araneoidea</taxon>
        <taxon>Araneidae</taxon>
        <taxon>Araneus</taxon>
    </lineage>
</organism>
<dbReference type="Proteomes" id="UP000499080">
    <property type="component" value="Unassembled WGS sequence"/>
</dbReference>
<dbReference type="InterPro" id="IPR036397">
    <property type="entry name" value="RNaseH_sf"/>
</dbReference>
<sequence length="105" mass="12793">MPNAYSYPTWKDGIARPIKTDLLKMSYPEKKAQCVLGYVMFFWGYVKDVVYRTKVHNVAELNQKFQAVIKTVDQCMLQRFWMELEYRRDYVMLRRGLMWNFTKKF</sequence>
<dbReference type="EMBL" id="BGPR01009007">
    <property type="protein sequence ID" value="GBN37377.1"/>
    <property type="molecule type" value="Genomic_DNA"/>
</dbReference>
<gene>
    <name evidence="1" type="ORF">AVEN_107525_1</name>
</gene>
<evidence type="ECO:0000313" key="2">
    <source>
        <dbReference type="Proteomes" id="UP000499080"/>
    </source>
</evidence>
<keyword evidence="2" id="KW-1185">Reference proteome</keyword>